<comment type="caution">
    <text evidence="7">The sequence shown here is derived from an EMBL/GenBank/DDBJ whole genome shotgun (WGS) entry which is preliminary data.</text>
</comment>
<protein>
    <recommendedName>
        <fullName evidence="9">DUF659 domain-containing protein</fullName>
    </recommendedName>
</protein>
<keyword evidence="4" id="KW-0862">Zinc</keyword>
<evidence type="ECO:0000256" key="1">
    <source>
        <dbReference type="ARBA" id="ARBA00004123"/>
    </source>
</evidence>
<dbReference type="EMBL" id="BEXD01000739">
    <property type="protein sequence ID" value="GBB89819.1"/>
    <property type="molecule type" value="Genomic_DNA"/>
</dbReference>
<sequence>MTEEINPLTPLSDHDSEEEETEGSNQTASRPSNKRSKKQKSTHVPKKIKTLEKTHKYKSWCGNGGNLYYLITEILVQNVQTTLTNKILPHNETKQVQLSHQSLVDWFIADSMPLKLVQSEMFKKFLHDLDPGFIVPDVKLIKKIIHSAYNYTLPLIVQYIEDHAISVNLTTDLWTARNRQGFIGVTCCFLDENFQLHELVLAVTYVRYPHTADHISDTLLELLDHWLLREKVNVITTDNGSNIKKAIKDMNEISSNITWQPCTTHTLKLVVGKGLACNPRKTSTYLRHCITDVATQWNSSFLAWKRLLEVKPYIDILSTTLPIANDADSKRDGERLSEIMLTKDEWELLRDLCEVLKGFAEATTYLGAKEIVDDFSEEEEGEMAERKNRQSVSGRLNLNMPFNTTGMIEKVKLHLYNAMELYWNKEEEETLISALLESSEPG</sequence>
<evidence type="ECO:0000313" key="8">
    <source>
        <dbReference type="Proteomes" id="UP000247702"/>
    </source>
</evidence>
<dbReference type="Proteomes" id="UP000247702">
    <property type="component" value="Unassembled WGS sequence"/>
</dbReference>
<dbReference type="GO" id="GO:0005634">
    <property type="term" value="C:nucleus"/>
    <property type="evidence" value="ECO:0007669"/>
    <property type="project" value="UniProtKB-SubCell"/>
</dbReference>
<dbReference type="GO" id="GO:0008270">
    <property type="term" value="F:zinc ion binding"/>
    <property type="evidence" value="ECO:0007669"/>
    <property type="project" value="UniProtKB-KW"/>
</dbReference>
<organism evidence="7 8">
    <name type="scientific">Rhizophagus clarus</name>
    <dbReference type="NCBI Taxonomy" id="94130"/>
    <lineage>
        <taxon>Eukaryota</taxon>
        <taxon>Fungi</taxon>
        <taxon>Fungi incertae sedis</taxon>
        <taxon>Mucoromycota</taxon>
        <taxon>Glomeromycotina</taxon>
        <taxon>Glomeromycetes</taxon>
        <taxon>Glomerales</taxon>
        <taxon>Glomeraceae</taxon>
        <taxon>Rhizophagus</taxon>
    </lineage>
</organism>
<dbReference type="SUPFAM" id="SSF53098">
    <property type="entry name" value="Ribonuclease H-like"/>
    <property type="match status" value="1"/>
</dbReference>
<evidence type="ECO:0000256" key="6">
    <source>
        <dbReference type="SAM" id="MobiDB-lite"/>
    </source>
</evidence>
<accession>A0A2Z6QVF0</accession>
<dbReference type="PANTHER" id="PTHR46481">
    <property type="entry name" value="ZINC FINGER BED DOMAIN-CONTAINING PROTEIN 4"/>
    <property type="match status" value="1"/>
</dbReference>
<dbReference type="STRING" id="94130.A0A2Z6QVF0"/>
<gene>
    <name evidence="7" type="ORF">RclHR1_16630004</name>
</gene>
<evidence type="ECO:0000256" key="2">
    <source>
        <dbReference type="ARBA" id="ARBA00022723"/>
    </source>
</evidence>
<feature type="region of interest" description="Disordered" evidence="6">
    <location>
        <begin position="1"/>
        <end position="46"/>
    </location>
</feature>
<evidence type="ECO:0000256" key="4">
    <source>
        <dbReference type="ARBA" id="ARBA00022833"/>
    </source>
</evidence>
<keyword evidence="8" id="KW-1185">Reference proteome</keyword>
<evidence type="ECO:0000313" key="7">
    <source>
        <dbReference type="EMBL" id="GBB89819.1"/>
    </source>
</evidence>
<feature type="compositionally biased region" description="Basic residues" evidence="6">
    <location>
        <begin position="32"/>
        <end position="46"/>
    </location>
</feature>
<name>A0A2Z6QVF0_9GLOM</name>
<keyword evidence="3" id="KW-0863">Zinc-finger</keyword>
<dbReference type="InterPro" id="IPR052035">
    <property type="entry name" value="ZnF_BED_domain_contain"/>
</dbReference>
<dbReference type="SUPFAM" id="SSF140996">
    <property type="entry name" value="Hermes dimerisation domain"/>
    <property type="match status" value="1"/>
</dbReference>
<keyword evidence="2" id="KW-0479">Metal-binding</keyword>
<proteinExistence type="predicted"/>
<comment type="subcellular location">
    <subcellularLocation>
        <location evidence="1">Nucleus</location>
    </subcellularLocation>
</comment>
<reference evidence="7 8" key="1">
    <citation type="submission" date="2017-11" db="EMBL/GenBank/DDBJ databases">
        <title>The genome of Rhizophagus clarus HR1 reveals common genetic basis of auxotrophy among arbuscular mycorrhizal fungi.</title>
        <authorList>
            <person name="Kobayashi Y."/>
        </authorList>
    </citation>
    <scope>NUCLEOTIDE SEQUENCE [LARGE SCALE GENOMIC DNA]</scope>
    <source>
        <strain evidence="7 8">HR1</strain>
    </source>
</reference>
<evidence type="ECO:0000256" key="3">
    <source>
        <dbReference type="ARBA" id="ARBA00022771"/>
    </source>
</evidence>
<dbReference type="InterPro" id="IPR012337">
    <property type="entry name" value="RNaseH-like_sf"/>
</dbReference>
<dbReference type="AlphaFoldDB" id="A0A2Z6QVF0"/>
<dbReference type="PANTHER" id="PTHR46481:SF10">
    <property type="entry name" value="ZINC FINGER BED DOMAIN-CONTAINING PROTEIN 39"/>
    <property type="match status" value="1"/>
</dbReference>
<evidence type="ECO:0008006" key="9">
    <source>
        <dbReference type="Google" id="ProtNLM"/>
    </source>
</evidence>
<keyword evidence="5" id="KW-0539">Nucleus</keyword>
<evidence type="ECO:0000256" key="5">
    <source>
        <dbReference type="ARBA" id="ARBA00023242"/>
    </source>
</evidence>